<dbReference type="NCBIfam" id="TIGR01079">
    <property type="entry name" value="rplX_bact"/>
    <property type="match status" value="1"/>
</dbReference>
<dbReference type="HAMAP" id="MF_01326_B">
    <property type="entry name" value="Ribosomal_uL24_B"/>
    <property type="match status" value="1"/>
</dbReference>
<evidence type="ECO:0000256" key="1">
    <source>
        <dbReference type="ARBA" id="ARBA00004072"/>
    </source>
</evidence>
<dbReference type="InterPro" id="IPR014722">
    <property type="entry name" value="Rib_uL2_dom2"/>
</dbReference>
<evidence type="ECO:0000256" key="4">
    <source>
        <dbReference type="ARBA" id="ARBA00023274"/>
    </source>
</evidence>
<dbReference type="EMBL" id="KJ776837">
    <property type="protein sequence ID" value="AIA21536.1"/>
    <property type="molecule type" value="Genomic_DNA"/>
</dbReference>
<dbReference type="SMART" id="SM00739">
    <property type="entry name" value="KOW"/>
    <property type="match status" value="1"/>
</dbReference>
<protein>
    <recommendedName>
        <fullName evidence="5">Large ribosomal subunit protein uL24c</fullName>
    </recommendedName>
    <alternativeName>
        <fullName evidence="6">50S ribosomal protein L24, chloroplastic</fullName>
    </alternativeName>
</protein>
<keyword evidence="4" id="KW-0687">Ribonucleoprotein</keyword>
<keyword evidence="3 8" id="KW-0689">Ribosomal protein</keyword>
<dbReference type="PANTHER" id="PTHR12903">
    <property type="entry name" value="MITOCHONDRIAL RIBOSOMAL PROTEIN L24"/>
    <property type="match status" value="1"/>
</dbReference>
<dbReference type="GO" id="GO:0005840">
    <property type="term" value="C:ribosome"/>
    <property type="evidence" value="ECO:0007669"/>
    <property type="project" value="UniProtKB-KW"/>
</dbReference>
<dbReference type="GO" id="GO:0003735">
    <property type="term" value="F:structural constituent of ribosome"/>
    <property type="evidence" value="ECO:0007669"/>
    <property type="project" value="InterPro"/>
</dbReference>
<reference evidence="8" key="1">
    <citation type="journal article" date="2014" name="Sci. Rep.">
        <title>Minimally destructive sampling of type specimens of Pyropia (Bangiales, Rhodophyta) recovers complete plastid and mitochondrial genomes.</title>
        <authorList>
            <person name="Hughey J.R."/>
            <person name="Gabrielson P.W."/>
            <person name="Rohmer L."/>
            <person name="Tortolani J."/>
            <person name="Silva M."/>
            <person name="Miller K.A."/>
            <person name="Young J.D."/>
            <person name="Martell C."/>
            <person name="Ruediger E."/>
        </authorList>
    </citation>
    <scope>NUCLEOTIDE SEQUENCE</scope>
</reference>
<evidence type="ECO:0000256" key="6">
    <source>
        <dbReference type="ARBA" id="ARBA00035361"/>
    </source>
</evidence>
<dbReference type="GO" id="GO:0006412">
    <property type="term" value="P:translation"/>
    <property type="evidence" value="ECO:0007669"/>
    <property type="project" value="InterPro"/>
</dbReference>
<dbReference type="SUPFAM" id="SSF50104">
    <property type="entry name" value="Translation proteins SH3-like domain"/>
    <property type="match status" value="1"/>
</dbReference>
<gene>
    <name evidence="8" type="primary">rpl24</name>
</gene>
<dbReference type="GO" id="GO:0003723">
    <property type="term" value="F:RNA binding"/>
    <property type="evidence" value="ECO:0007669"/>
    <property type="project" value="InterPro"/>
</dbReference>
<dbReference type="AlphaFoldDB" id="A0A059XHZ0"/>
<proteinExistence type="inferred from homology"/>
<dbReference type="CDD" id="cd06089">
    <property type="entry name" value="KOW_RPL26"/>
    <property type="match status" value="1"/>
</dbReference>
<dbReference type="InterPro" id="IPR057264">
    <property type="entry name" value="Ribosomal_uL24_C"/>
</dbReference>
<dbReference type="InterPro" id="IPR005824">
    <property type="entry name" value="KOW"/>
</dbReference>
<name>A0A059XHZ0_9RHOD</name>
<dbReference type="Gene3D" id="2.30.30.30">
    <property type="match status" value="1"/>
</dbReference>
<organism evidence="8">
    <name type="scientific">Pyropia fucicola</name>
    <dbReference type="NCBI Taxonomy" id="144551"/>
    <lineage>
        <taxon>Eukaryota</taxon>
        <taxon>Rhodophyta</taxon>
        <taxon>Bangiophyceae</taxon>
        <taxon>Bangiales</taxon>
        <taxon>Bangiaceae</taxon>
        <taxon>Pyropia</taxon>
    </lineage>
</organism>
<dbReference type="Pfam" id="PF00467">
    <property type="entry name" value="KOW"/>
    <property type="match status" value="1"/>
</dbReference>
<comment type="function">
    <text evidence="1">One of two assembly initiator proteins, it binds directly to the 5'-end of the 23S rRNA, where it nucleates assembly of the 50S subunit.</text>
</comment>
<feature type="domain" description="KOW" evidence="7">
    <location>
        <begin position="15"/>
        <end position="42"/>
    </location>
</feature>
<dbReference type="GO" id="GO:1990904">
    <property type="term" value="C:ribonucleoprotein complex"/>
    <property type="evidence" value="ECO:0007669"/>
    <property type="project" value="UniProtKB-KW"/>
</dbReference>
<dbReference type="InterPro" id="IPR008991">
    <property type="entry name" value="Translation_prot_SH3-like_sf"/>
</dbReference>
<dbReference type="InterPro" id="IPR003256">
    <property type="entry name" value="Ribosomal_uL24"/>
</dbReference>
<evidence type="ECO:0000256" key="2">
    <source>
        <dbReference type="ARBA" id="ARBA00010618"/>
    </source>
</evidence>
<keyword evidence="8" id="KW-0934">Plastid</keyword>
<comment type="similarity">
    <text evidence="2">Belongs to the universal ribosomal protein uL24 family.</text>
</comment>
<evidence type="ECO:0000313" key="8">
    <source>
        <dbReference type="EMBL" id="AIA21536.1"/>
    </source>
</evidence>
<sequence>MKGPSKTTEINTKIKLKKGDLVQVISGSDKTKTGEVIAIIHKTSKVIVKGINLKVKHKKPQQEGETGEIIKFEAPIHTSNVMLFSEQNNIASRSSVIINDKGQKIRKLKKTGELIK</sequence>
<dbReference type="InterPro" id="IPR041988">
    <property type="entry name" value="Ribosomal_uL24_KOW"/>
</dbReference>
<evidence type="ECO:0000256" key="3">
    <source>
        <dbReference type="ARBA" id="ARBA00022980"/>
    </source>
</evidence>
<evidence type="ECO:0000256" key="5">
    <source>
        <dbReference type="ARBA" id="ARBA00035282"/>
    </source>
</evidence>
<evidence type="ECO:0000259" key="7">
    <source>
        <dbReference type="SMART" id="SM00739"/>
    </source>
</evidence>
<geneLocation type="plastid" evidence="8"/>
<dbReference type="Pfam" id="PF17136">
    <property type="entry name" value="ribosomal_L24"/>
    <property type="match status" value="1"/>
</dbReference>
<accession>A0A059XHZ0</accession>